<keyword evidence="4" id="KW-0333">Golgi apparatus</keyword>
<feature type="region of interest" description="Disordered" evidence="8">
    <location>
        <begin position="26"/>
        <end position="71"/>
    </location>
</feature>
<proteinExistence type="predicted"/>
<evidence type="ECO:0000256" key="6">
    <source>
        <dbReference type="ARBA" id="ARBA00023136"/>
    </source>
</evidence>
<keyword evidence="6" id="KW-0472">Membrane</keyword>
<feature type="compositionally biased region" description="Low complexity" evidence="8">
    <location>
        <begin position="89"/>
        <end position="99"/>
    </location>
</feature>
<keyword evidence="2" id="KW-0812">Transmembrane</keyword>
<feature type="compositionally biased region" description="Basic and acidic residues" evidence="8">
    <location>
        <begin position="26"/>
        <end position="41"/>
    </location>
</feature>
<dbReference type="PANTHER" id="PTHR13815">
    <property type="entry name" value="GOLGIN-84"/>
    <property type="match status" value="1"/>
</dbReference>
<dbReference type="GO" id="GO:0000301">
    <property type="term" value="P:retrograde transport, vesicle recycling within Golgi"/>
    <property type="evidence" value="ECO:0007669"/>
    <property type="project" value="TreeGrafter"/>
</dbReference>
<feature type="region of interest" description="Disordered" evidence="8">
    <location>
        <begin position="89"/>
        <end position="223"/>
    </location>
</feature>
<accession>A0A2P2JI02</accession>
<dbReference type="InterPro" id="IPR019177">
    <property type="entry name" value="Golgin_subfamily_A_member_5"/>
</dbReference>
<feature type="compositionally biased region" description="Basic and acidic residues" evidence="8">
    <location>
        <begin position="162"/>
        <end position="174"/>
    </location>
</feature>
<keyword evidence="3" id="KW-1133">Transmembrane helix</keyword>
<dbReference type="GO" id="GO:0007030">
    <property type="term" value="P:Golgi organization"/>
    <property type="evidence" value="ECO:0007669"/>
    <property type="project" value="InterPro"/>
</dbReference>
<dbReference type="GO" id="GO:0031985">
    <property type="term" value="C:Golgi cisterna"/>
    <property type="evidence" value="ECO:0007669"/>
    <property type="project" value="TreeGrafter"/>
</dbReference>
<feature type="coiled-coil region" evidence="7">
    <location>
        <begin position="367"/>
        <end position="486"/>
    </location>
</feature>
<reference evidence="9" key="1">
    <citation type="submission" date="2018-02" db="EMBL/GenBank/DDBJ databases">
        <title>Rhizophora mucronata_Transcriptome.</title>
        <authorList>
            <person name="Meera S.P."/>
            <person name="Sreeshan A."/>
            <person name="Augustine A."/>
        </authorList>
    </citation>
    <scope>NUCLEOTIDE SEQUENCE</scope>
    <source>
        <tissue evidence="9">Leaf</tissue>
    </source>
</reference>
<protein>
    <submittedName>
        <fullName evidence="9">Golgin candidate 2</fullName>
    </submittedName>
</protein>
<keyword evidence="5 7" id="KW-0175">Coiled coil</keyword>
<feature type="compositionally biased region" description="Basic and acidic residues" evidence="8">
    <location>
        <begin position="260"/>
        <end position="271"/>
    </location>
</feature>
<feature type="compositionally biased region" description="Low complexity" evidence="8">
    <location>
        <begin position="329"/>
        <end position="348"/>
    </location>
</feature>
<dbReference type="PANTHER" id="PTHR13815:SF5">
    <property type="entry name" value="GOLGIN CANDIDATE 2"/>
    <property type="match status" value="1"/>
</dbReference>
<name>A0A2P2JI02_RHIMU</name>
<evidence type="ECO:0000256" key="5">
    <source>
        <dbReference type="ARBA" id="ARBA00023054"/>
    </source>
</evidence>
<dbReference type="EMBL" id="GGEC01012604">
    <property type="protein sequence ID" value="MBW93087.1"/>
    <property type="molecule type" value="Transcribed_RNA"/>
</dbReference>
<dbReference type="GO" id="GO:0000139">
    <property type="term" value="C:Golgi membrane"/>
    <property type="evidence" value="ECO:0007669"/>
    <property type="project" value="UniProtKB-SubCell"/>
</dbReference>
<evidence type="ECO:0000256" key="1">
    <source>
        <dbReference type="ARBA" id="ARBA00004394"/>
    </source>
</evidence>
<feature type="coiled-coil region" evidence="7">
    <location>
        <begin position="510"/>
        <end position="544"/>
    </location>
</feature>
<evidence type="ECO:0000256" key="8">
    <source>
        <dbReference type="SAM" id="MobiDB-lite"/>
    </source>
</evidence>
<dbReference type="AlphaFoldDB" id="A0A2P2JI02"/>
<feature type="region of interest" description="Disordered" evidence="8">
    <location>
        <begin position="243"/>
        <end position="271"/>
    </location>
</feature>
<feature type="region of interest" description="Disordered" evidence="8">
    <location>
        <begin position="304"/>
        <end position="358"/>
    </location>
</feature>
<comment type="subcellular location">
    <subcellularLocation>
        <location evidence="1">Golgi apparatus membrane</location>
    </subcellularLocation>
</comment>
<evidence type="ECO:0000256" key="4">
    <source>
        <dbReference type="ARBA" id="ARBA00023034"/>
    </source>
</evidence>
<evidence type="ECO:0000256" key="7">
    <source>
        <dbReference type="SAM" id="Coils"/>
    </source>
</evidence>
<feature type="compositionally biased region" description="Polar residues" evidence="8">
    <location>
        <begin position="204"/>
        <end position="217"/>
    </location>
</feature>
<evidence type="ECO:0000256" key="2">
    <source>
        <dbReference type="ARBA" id="ARBA00022692"/>
    </source>
</evidence>
<evidence type="ECO:0000313" key="9">
    <source>
        <dbReference type="EMBL" id="MBW93087.1"/>
    </source>
</evidence>
<organism evidence="9">
    <name type="scientific">Rhizophora mucronata</name>
    <name type="common">Asiatic mangrove</name>
    <dbReference type="NCBI Taxonomy" id="61149"/>
    <lineage>
        <taxon>Eukaryota</taxon>
        <taxon>Viridiplantae</taxon>
        <taxon>Streptophyta</taxon>
        <taxon>Embryophyta</taxon>
        <taxon>Tracheophyta</taxon>
        <taxon>Spermatophyta</taxon>
        <taxon>Magnoliopsida</taxon>
        <taxon>eudicotyledons</taxon>
        <taxon>Gunneridae</taxon>
        <taxon>Pentapetalae</taxon>
        <taxon>rosids</taxon>
        <taxon>fabids</taxon>
        <taxon>Malpighiales</taxon>
        <taxon>Rhizophoraceae</taxon>
        <taxon>Rhizophora</taxon>
    </lineage>
</organism>
<evidence type="ECO:0000256" key="3">
    <source>
        <dbReference type="ARBA" id="ARBA00022989"/>
    </source>
</evidence>
<dbReference type="Pfam" id="PF09787">
    <property type="entry name" value="Golgin_A5"/>
    <property type="match status" value="1"/>
</dbReference>
<sequence>MAHWISSKIKDAQSFLEQIDQQAAETLRKNERPRSEEEKFHVPAKTGGSVPLKDQLKKKTSIESGNNNNDAEYLGKLQTDLSIITNNAANNSNGISISNGEKEGYKPRPALTDSDWTELLGTPKRTTAPSGRGNGVSGIHGLRKDGARRGSSGSRSNFLVLEGKKNQKGGDSRNGKGSTGVKHRKRLDVALGINLNGKPGDGNGQESSPSARSSGVELQTDGKILEKQELEYKDMDGRRIMGKQKNDVNEENGGNLDLKVVSKQDDLGVGSDKRASAEMLSMLEKVDGRYDAKKGVVDVSQQFKGTAKGKHGSGTASQSGMSDSLERASVSTSYEGSDSDSDSGSTSDSESEQEKERREKIFAEKAAAKAVQAIKERENMIARLEGEKQSLEKILEERAKQQVQEASELQTTMMETMEAVELEKQKHNNTRMEALARLAKLEAANADLARSLAAAQKNLGVEMNQVAGLRQQLELKEVALEELRRRTSKTDKSGTHQNQLATSKGVELERNILEVEYSCLTDKIGKLEDKAKKLEENIETTRKEIQDPTEIEIELKRRLGQMTDHLIKKQAQVEALSSEKATLLFRIEAVTRLVEENQSIADSTRDLESATWEFSDSKLRPLFEDKIRSGRKQLGSLLQQLDGILLAGALFLRRNPTAKLCSLVYLVCLHFWVIYILSSHSQASNDLKSGAVVALENINNTTGV</sequence>